<dbReference type="Proteomes" id="UP001171916">
    <property type="component" value="Unassembled WGS sequence"/>
</dbReference>
<keyword evidence="4" id="KW-1185">Reference proteome</keyword>
<comment type="caution">
    <text evidence="3">The sequence shown here is derived from an EMBL/GenBank/DDBJ whole genome shotgun (WGS) entry which is preliminary data.</text>
</comment>
<sequence>MKAKSINGTSPEELNTKLKEALEDGFSPTLAICFISVKQDRKAIRELLDKAGLTIFGATTNGGFRDDTMIEESAAILLLDIKPEFFHIQLEGYPEKNYREVAAMTAKKALEKIKNPVFLIAGSNIETDGEELIYGFEDVMGKEVELHGCMAGDDFTFTEQFVFTNEKESNRGLLVLALDGDKIEIKGKATCGWKAVGTVRTVTKSEGNHVYTVDDIPVLDLTIKYSGLEIDPSTGDFSVQMSSQFPLQLQRESGEAVMRPGLVVDLNDRSFHCVGSVPQGAKVRFSLPPDFDVIDKVIEACEDLKRTEMPDPDALIIFSCAGRLVALGPLMGDEIEGMRKVWEVPTVGMFSNAELARTPGGNIELHNLTTCAVVLKEK</sequence>
<evidence type="ECO:0000313" key="4">
    <source>
        <dbReference type="Proteomes" id="UP001171916"/>
    </source>
</evidence>
<dbReference type="PANTHER" id="PTHR40252">
    <property type="entry name" value="BLR0328 PROTEIN"/>
    <property type="match status" value="1"/>
</dbReference>
<dbReference type="EMBL" id="JAUEPH010000003">
    <property type="protein sequence ID" value="MDN3204092.1"/>
    <property type="molecule type" value="Genomic_DNA"/>
</dbReference>
<evidence type="ECO:0000259" key="2">
    <source>
        <dbReference type="SMART" id="SM01204"/>
    </source>
</evidence>
<dbReference type="RefSeq" id="WP_289999646.1">
    <property type="nucleotide sequence ID" value="NZ_JAUEPH010000003.1"/>
</dbReference>
<dbReference type="InterPro" id="IPR019494">
    <property type="entry name" value="FIST_C"/>
</dbReference>
<dbReference type="PANTHER" id="PTHR40252:SF2">
    <property type="entry name" value="BLR0328 PROTEIN"/>
    <property type="match status" value="1"/>
</dbReference>
<name>A0ABT7YC40_9BACT</name>
<dbReference type="SMART" id="SM01204">
    <property type="entry name" value="FIST_C"/>
    <property type="match status" value="1"/>
</dbReference>
<organism evidence="3 4">
    <name type="scientific">Algoriphagus sediminis</name>
    <dbReference type="NCBI Taxonomy" id="3057113"/>
    <lineage>
        <taxon>Bacteria</taxon>
        <taxon>Pseudomonadati</taxon>
        <taxon>Bacteroidota</taxon>
        <taxon>Cytophagia</taxon>
        <taxon>Cytophagales</taxon>
        <taxon>Cyclobacteriaceae</taxon>
        <taxon>Algoriphagus</taxon>
    </lineage>
</organism>
<accession>A0ABT7YC40</accession>
<evidence type="ECO:0000259" key="1">
    <source>
        <dbReference type="SMART" id="SM00897"/>
    </source>
</evidence>
<reference evidence="3" key="1">
    <citation type="submission" date="2023-06" db="EMBL/GenBank/DDBJ databases">
        <title>Robiginitalea aurantiacus sp. nov. and Algoriphagus sediminis sp. nov., isolated from coastal sediment.</title>
        <authorList>
            <person name="Zhou Z.Y."/>
            <person name="An J."/>
            <person name="Jia Y.W."/>
            <person name="Du Z.J."/>
        </authorList>
    </citation>
    <scope>NUCLEOTIDE SEQUENCE</scope>
    <source>
        <strain evidence="3">C2-7</strain>
    </source>
</reference>
<dbReference type="SMART" id="SM00897">
    <property type="entry name" value="FIST"/>
    <property type="match status" value="1"/>
</dbReference>
<feature type="domain" description="FIST" evidence="1">
    <location>
        <begin position="27"/>
        <end position="217"/>
    </location>
</feature>
<evidence type="ECO:0000313" key="3">
    <source>
        <dbReference type="EMBL" id="MDN3204092.1"/>
    </source>
</evidence>
<dbReference type="InterPro" id="IPR013702">
    <property type="entry name" value="FIST_domain_N"/>
</dbReference>
<protein>
    <submittedName>
        <fullName evidence="3">FIST N-terminal domain-containing protein</fullName>
    </submittedName>
</protein>
<dbReference type="Pfam" id="PF08495">
    <property type="entry name" value="FIST"/>
    <property type="match status" value="1"/>
</dbReference>
<gene>
    <name evidence="3" type="ORF">QVH07_08020</name>
</gene>
<feature type="domain" description="FIST C-domain" evidence="2">
    <location>
        <begin position="218"/>
        <end position="358"/>
    </location>
</feature>
<proteinExistence type="predicted"/>
<dbReference type="Pfam" id="PF10442">
    <property type="entry name" value="FIST_C"/>
    <property type="match status" value="1"/>
</dbReference>